<reference evidence="1 2" key="1">
    <citation type="submission" date="2024-10" db="EMBL/GenBank/DDBJ databases">
        <title>The Natural Products Discovery Center: Release of the First 8490 Sequenced Strains for Exploring Actinobacteria Biosynthetic Diversity.</title>
        <authorList>
            <person name="Kalkreuter E."/>
            <person name="Kautsar S.A."/>
            <person name="Yang D."/>
            <person name="Bader C.D."/>
            <person name="Teijaro C.N."/>
            <person name="Fluegel L."/>
            <person name="Davis C.M."/>
            <person name="Simpson J.R."/>
            <person name="Lauterbach L."/>
            <person name="Steele A.D."/>
            <person name="Gui C."/>
            <person name="Meng S."/>
            <person name="Li G."/>
            <person name="Viehrig K."/>
            <person name="Ye F."/>
            <person name="Su P."/>
            <person name="Kiefer A.F."/>
            <person name="Nichols A."/>
            <person name="Cepeda A.J."/>
            <person name="Yan W."/>
            <person name="Fan B."/>
            <person name="Jiang Y."/>
            <person name="Adhikari A."/>
            <person name="Zheng C.-J."/>
            <person name="Schuster L."/>
            <person name="Cowan T.M."/>
            <person name="Smanski M.J."/>
            <person name="Chevrette M.G."/>
            <person name="De Carvalho L.P.S."/>
            <person name="Shen B."/>
        </authorList>
    </citation>
    <scope>NUCLEOTIDE SEQUENCE [LARGE SCALE GENOMIC DNA]</scope>
    <source>
        <strain evidence="1 2">NPDC050545</strain>
    </source>
</reference>
<gene>
    <name evidence="1" type="ORF">ACIBG2_50810</name>
</gene>
<organism evidence="1 2">
    <name type="scientific">Nonomuraea typhae</name>
    <dbReference type="NCBI Taxonomy" id="2603600"/>
    <lineage>
        <taxon>Bacteria</taxon>
        <taxon>Bacillati</taxon>
        <taxon>Actinomycetota</taxon>
        <taxon>Actinomycetes</taxon>
        <taxon>Streptosporangiales</taxon>
        <taxon>Streptosporangiaceae</taxon>
        <taxon>Nonomuraea</taxon>
    </lineage>
</organism>
<comment type="caution">
    <text evidence="1">The sequence shown here is derived from an EMBL/GenBank/DDBJ whole genome shotgun (WGS) entry which is preliminary data.</text>
</comment>
<evidence type="ECO:0000313" key="2">
    <source>
        <dbReference type="Proteomes" id="UP001612741"/>
    </source>
</evidence>
<dbReference type="RefSeq" id="WP_397092106.1">
    <property type="nucleotide sequence ID" value="NZ_JBITGY010000023.1"/>
</dbReference>
<proteinExistence type="predicted"/>
<keyword evidence="2" id="KW-1185">Reference proteome</keyword>
<dbReference type="EMBL" id="JBITGY010000023">
    <property type="protein sequence ID" value="MFI6505750.1"/>
    <property type="molecule type" value="Genomic_DNA"/>
</dbReference>
<sequence length="382" mass="41750">MFDQTFLRELVAMKDDIGVVSLYATADPREEASTRPARAIRLRNDLATIRDQVGSWQERDRREAVLSRLQHLEPDILELLDAAESGIGRALFASVGDKDVRKVSLQVPITDCAVLEPTAYIRPLITAMATSAPAGLVLVSRDGLRLIDVRYGVAEDVDQEPFEIDTEDWRPMVGPGPGGTAQPVATQTDRFHRRVEDHLRRSLQRSAPEITRRAKENGWVDVLLIGDIELTETLATALHPLDTIQVDKIVDALAPAEAARKVSAELAATRIRRDTALVTKAVDAAKCGGRGALGLNQTLALLNEGRVDHLLLDESATWTGFKGLDGFLYDQQPVSVPADEVPDLGERMIETALNSGVTLTTLTMTAAAPLLRYDGVAALLRW</sequence>
<dbReference type="Pfam" id="PF18846">
    <property type="entry name" value="baeRF_family5"/>
    <property type="match status" value="1"/>
</dbReference>
<dbReference type="InterPro" id="IPR040983">
    <property type="entry name" value="Bact_RF_family5"/>
</dbReference>
<protein>
    <submittedName>
        <fullName evidence="1">VLRF1 family aeRF1-type release factor</fullName>
    </submittedName>
</protein>
<name>A0ABW7ZC63_9ACTN</name>
<evidence type="ECO:0000313" key="1">
    <source>
        <dbReference type="EMBL" id="MFI6505750.1"/>
    </source>
</evidence>
<accession>A0ABW7ZC63</accession>
<dbReference type="Proteomes" id="UP001612741">
    <property type="component" value="Unassembled WGS sequence"/>
</dbReference>